<feature type="transmembrane region" description="Helical" evidence="1">
    <location>
        <begin position="118"/>
        <end position="141"/>
    </location>
</feature>
<name>Q6QNG3_NAEGR</name>
<keyword evidence="1" id="KW-1133">Transmembrane helix</keyword>
<feature type="transmembrane region" description="Helical" evidence="1">
    <location>
        <begin position="36"/>
        <end position="57"/>
    </location>
</feature>
<protein>
    <submittedName>
        <fullName evidence="2">Differentiation-specific protein 3'-1</fullName>
    </submittedName>
</protein>
<evidence type="ECO:0000313" key="2">
    <source>
        <dbReference type="EMBL" id="AAS46032.1"/>
    </source>
</evidence>
<sequence length="173" mass="19361">MKLVLIWSEFITTKVDKDSTNCQGNTILNLLLSFNIILIVQCALTIIALLSTALFSYKKDSKVLVVLTYAFSRLSTCFAVLCYKAMLGINIAMTVLLYSKSCGTKAPKIVERMQPFIITQFVLLPFSLCCVTCCVTCNAIVNSLSYKEMSPSYIKKEEEMIQTKLLDYSDNGQ</sequence>
<dbReference type="AlphaFoldDB" id="Q6QNG3"/>
<keyword evidence="1" id="KW-0472">Membrane</keyword>
<organism evidence="2">
    <name type="scientific">Naegleria gruberi</name>
    <name type="common">Amoeba</name>
    <dbReference type="NCBI Taxonomy" id="5762"/>
    <lineage>
        <taxon>Eukaryota</taxon>
        <taxon>Discoba</taxon>
        <taxon>Heterolobosea</taxon>
        <taxon>Tetramitia</taxon>
        <taxon>Eutetramitia</taxon>
        <taxon>Vahlkampfiidae</taxon>
        <taxon>Naegleria</taxon>
    </lineage>
</organism>
<dbReference type="EMBL" id="AY532615">
    <property type="protein sequence ID" value="AAS46032.1"/>
    <property type="molecule type" value="Genomic_DNA"/>
</dbReference>
<proteinExistence type="predicted"/>
<feature type="transmembrane region" description="Helical" evidence="1">
    <location>
        <begin position="78"/>
        <end position="98"/>
    </location>
</feature>
<reference evidence="2" key="1">
    <citation type="submission" date="2004-01" db="EMBL/GenBank/DDBJ databases">
        <authorList>
            <person name="Kang S.M."/>
            <person name="Lee J.H."/>
        </authorList>
    </citation>
    <scope>NUCLEOTIDE SEQUENCE</scope>
    <source>
        <strain evidence="2">NB-1</strain>
    </source>
</reference>
<evidence type="ECO:0000256" key="1">
    <source>
        <dbReference type="SAM" id="Phobius"/>
    </source>
</evidence>
<accession>Q6QNG3</accession>
<keyword evidence="1" id="KW-0812">Transmembrane</keyword>
<gene>
    <name evidence="2" type="primary">DS3'-1</name>
</gene>